<dbReference type="InterPro" id="IPR050925">
    <property type="entry name" value="Rhomboid_protease_S54"/>
</dbReference>
<evidence type="ECO:0000259" key="8">
    <source>
        <dbReference type="Pfam" id="PF01694"/>
    </source>
</evidence>
<dbReference type="InterPro" id="IPR035952">
    <property type="entry name" value="Rhomboid-like_sf"/>
</dbReference>
<evidence type="ECO:0000256" key="3">
    <source>
        <dbReference type="ARBA" id="ARBA00022692"/>
    </source>
</evidence>
<feature type="transmembrane region" description="Helical" evidence="7">
    <location>
        <begin position="18"/>
        <end position="39"/>
    </location>
</feature>
<evidence type="ECO:0000256" key="4">
    <source>
        <dbReference type="ARBA" id="ARBA00022801"/>
    </source>
</evidence>
<dbReference type="AlphaFoldDB" id="A0A9D9N2I8"/>
<comment type="subcellular location">
    <subcellularLocation>
        <location evidence="1">Membrane</location>
        <topology evidence="1">Multi-pass membrane protein</topology>
    </subcellularLocation>
</comment>
<proteinExistence type="inferred from homology"/>
<dbReference type="Proteomes" id="UP000823638">
    <property type="component" value="Unassembled WGS sequence"/>
</dbReference>
<feature type="transmembrane region" description="Helical" evidence="7">
    <location>
        <begin position="179"/>
        <end position="198"/>
    </location>
</feature>
<dbReference type="Pfam" id="PF01694">
    <property type="entry name" value="Rhomboid"/>
    <property type="match status" value="1"/>
</dbReference>
<dbReference type="InterPro" id="IPR022764">
    <property type="entry name" value="Peptidase_S54_rhomboid_dom"/>
</dbReference>
<evidence type="ECO:0000256" key="7">
    <source>
        <dbReference type="SAM" id="Phobius"/>
    </source>
</evidence>
<feature type="transmembrane region" description="Helical" evidence="7">
    <location>
        <begin position="59"/>
        <end position="84"/>
    </location>
</feature>
<sequence length="212" mass="24355">MNQTPFFRRPFKYRNDNLVFVLIAVNLIVYLLCRIRPALFSELGMIPAKIIVSHSYWQFMTYMFVHGGLSHLIFNMLSLLLIGITLERELGSLEFLLFYFVVGILSAVAAFFTYYFTGNLFVNFVGASGAIYGLMFLIAVLYPKSFFYVFGLIPVPAPVLIIIYTVIEIYSELTGKNAGVAHIIHLSGFLFAWLYCRIRFNISPLKRWRGIQ</sequence>
<gene>
    <name evidence="9" type="ORF">IAA81_06130</name>
</gene>
<dbReference type="GO" id="GO:0006508">
    <property type="term" value="P:proteolysis"/>
    <property type="evidence" value="ECO:0007669"/>
    <property type="project" value="UniProtKB-KW"/>
</dbReference>
<evidence type="ECO:0000256" key="6">
    <source>
        <dbReference type="ARBA" id="ARBA00023136"/>
    </source>
</evidence>
<keyword evidence="3 7" id="KW-0812">Transmembrane</keyword>
<feature type="transmembrane region" description="Helical" evidence="7">
    <location>
        <begin position="96"/>
        <end position="115"/>
    </location>
</feature>
<keyword evidence="5 7" id="KW-1133">Transmembrane helix</keyword>
<dbReference type="Gene3D" id="1.20.1540.10">
    <property type="entry name" value="Rhomboid-like"/>
    <property type="match status" value="1"/>
</dbReference>
<dbReference type="PANTHER" id="PTHR43731:SF14">
    <property type="entry name" value="PRESENILIN-ASSOCIATED RHOMBOID-LIKE PROTEIN, MITOCHONDRIAL"/>
    <property type="match status" value="1"/>
</dbReference>
<comment type="caution">
    <text evidence="9">The sequence shown here is derived from an EMBL/GenBank/DDBJ whole genome shotgun (WGS) entry which is preliminary data.</text>
</comment>
<dbReference type="EMBL" id="JADIMM010000079">
    <property type="protein sequence ID" value="MBO8457788.1"/>
    <property type="molecule type" value="Genomic_DNA"/>
</dbReference>
<dbReference type="SMART" id="SM01160">
    <property type="entry name" value="DUF1751"/>
    <property type="match status" value="1"/>
</dbReference>
<dbReference type="SUPFAM" id="SSF144091">
    <property type="entry name" value="Rhomboid-like"/>
    <property type="match status" value="1"/>
</dbReference>
<evidence type="ECO:0000256" key="1">
    <source>
        <dbReference type="ARBA" id="ARBA00004141"/>
    </source>
</evidence>
<reference evidence="9" key="1">
    <citation type="submission" date="2020-10" db="EMBL/GenBank/DDBJ databases">
        <authorList>
            <person name="Gilroy R."/>
        </authorList>
    </citation>
    <scope>NUCLEOTIDE SEQUENCE</scope>
    <source>
        <strain evidence="9">10532</strain>
    </source>
</reference>
<dbReference type="PANTHER" id="PTHR43731">
    <property type="entry name" value="RHOMBOID PROTEASE"/>
    <property type="match status" value="1"/>
</dbReference>
<feature type="domain" description="Peptidase S54 rhomboid" evidence="8">
    <location>
        <begin position="54"/>
        <end position="199"/>
    </location>
</feature>
<feature type="transmembrane region" description="Helical" evidence="7">
    <location>
        <begin position="121"/>
        <end position="142"/>
    </location>
</feature>
<name>A0A9D9N2I8_9SPIR</name>
<keyword evidence="4" id="KW-0378">Hydrolase</keyword>
<dbReference type="GO" id="GO:0004252">
    <property type="term" value="F:serine-type endopeptidase activity"/>
    <property type="evidence" value="ECO:0007669"/>
    <property type="project" value="InterPro"/>
</dbReference>
<evidence type="ECO:0000256" key="2">
    <source>
        <dbReference type="ARBA" id="ARBA00009045"/>
    </source>
</evidence>
<feature type="transmembrane region" description="Helical" evidence="7">
    <location>
        <begin position="147"/>
        <end position="167"/>
    </location>
</feature>
<evidence type="ECO:0000256" key="5">
    <source>
        <dbReference type="ARBA" id="ARBA00022989"/>
    </source>
</evidence>
<keyword evidence="6 7" id="KW-0472">Membrane</keyword>
<dbReference type="GO" id="GO:0016020">
    <property type="term" value="C:membrane"/>
    <property type="evidence" value="ECO:0007669"/>
    <property type="project" value="UniProtKB-SubCell"/>
</dbReference>
<accession>A0A9D9N2I8</accession>
<keyword evidence="9" id="KW-0645">Protease</keyword>
<reference evidence="9" key="2">
    <citation type="journal article" date="2021" name="PeerJ">
        <title>Extensive microbial diversity within the chicken gut microbiome revealed by metagenomics and culture.</title>
        <authorList>
            <person name="Gilroy R."/>
            <person name="Ravi A."/>
            <person name="Getino M."/>
            <person name="Pursley I."/>
            <person name="Horton D.L."/>
            <person name="Alikhan N.F."/>
            <person name="Baker D."/>
            <person name="Gharbi K."/>
            <person name="Hall N."/>
            <person name="Watson M."/>
            <person name="Adriaenssens E.M."/>
            <person name="Foster-Nyarko E."/>
            <person name="Jarju S."/>
            <person name="Secka A."/>
            <person name="Antonio M."/>
            <person name="Oren A."/>
            <person name="Chaudhuri R.R."/>
            <person name="La Ragione R."/>
            <person name="Hildebrand F."/>
            <person name="Pallen M.J."/>
        </authorList>
    </citation>
    <scope>NUCLEOTIDE SEQUENCE</scope>
    <source>
        <strain evidence="9">10532</strain>
    </source>
</reference>
<evidence type="ECO:0000313" key="10">
    <source>
        <dbReference type="Proteomes" id="UP000823638"/>
    </source>
</evidence>
<protein>
    <submittedName>
        <fullName evidence="9">Rhomboid family intramembrane serine protease</fullName>
    </submittedName>
</protein>
<organism evidence="9 10">
    <name type="scientific">Candidatus Gallitreponema excrementavium</name>
    <dbReference type="NCBI Taxonomy" id="2840840"/>
    <lineage>
        <taxon>Bacteria</taxon>
        <taxon>Pseudomonadati</taxon>
        <taxon>Spirochaetota</taxon>
        <taxon>Spirochaetia</taxon>
        <taxon>Spirochaetales</taxon>
        <taxon>Candidatus Gallitreponema</taxon>
    </lineage>
</organism>
<evidence type="ECO:0000313" key="9">
    <source>
        <dbReference type="EMBL" id="MBO8457788.1"/>
    </source>
</evidence>
<comment type="similarity">
    <text evidence="2">Belongs to the peptidase S54 family.</text>
</comment>